<dbReference type="GO" id="GO:0005886">
    <property type="term" value="C:plasma membrane"/>
    <property type="evidence" value="ECO:0007669"/>
    <property type="project" value="TreeGrafter"/>
</dbReference>
<dbReference type="PROSITE" id="PS50004">
    <property type="entry name" value="C2"/>
    <property type="match status" value="2"/>
</dbReference>
<feature type="domain" description="C2" evidence="2">
    <location>
        <begin position="110"/>
        <end position="245"/>
    </location>
</feature>
<dbReference type="OrthoDB" id="10259057at2759"/>
<sequence>MLPRRALNSTTDHATDYATLTTELLNVTTTTVQPLLQNGFLAWASRQLNITNAGLLIFVIILICIAILLGIILLICCCRACCRKAKKRGPQYQRMPSIYKDQLPGADGDPQGESIGTLEYSLEYSMKTNTLKVGIIQGMDLVTPPGSGTVDPFVKVRIKGMSSLEKTRAKARKPRKVYTTDIQRDTTCPVFNSAFTFNVPYEDLKTAVVHFVVYDADEPNQPLVVGGLDVKLESIPLENYCGKSYETTGYLKKSVDHSDDSAQICTVLTHDPVASELSVNVLEAKQLDLPDYYRKNPPETMVSVTLHIGDKKLANKKTQVRRGTLNPYFGETLKFQVEKHKLIVASLTLKVKYRVHGVRWRNAGKVVLGADASDSSGRKQWEEMLANPRRPVGMWQPLIIPEE</sequence>
<proteinExistence type="predicted"/>
<feature type="domain" description="C2" evidence="2">
    <location>
        <begin position="258"/>
        <end position="385"/>
    </location>
</feature>
<dbReference type="CDD" id="cd00276">
    <property type="entry name" value="C2B_Synaptotagmin"/>
    <property type="match status" value="1"/>
</dbReference>
<dbReference type="PANTHER" id="PTHR10024">
    <property type="entry name" value="SYNAPTOTAGMIN"/>
    <property type="match status" value="1"/>
</dbReference>
<evidence type="ECO:0000256" key="1">
    <source>
        <dbReference type="SAM" id="Phobius"/>
    </source>
</evidence>
<accession>A0A3P7LB34</accession>
<dbReference type="PANTHER" id="PTHR10024:SF227">
    <property type="entry name" value="SYNAPTOTAGMIN 1"/>
    <property type="match status" value="1"/>
</dbReference>
<dbReference type="EMBL" id="UYRU01046315">
    <property type="protein sequence ID" value="VDN09057.1"/>
    <property type="molecule type" value="Genomic_DNA"/>
</dbReference>
<dbReference type="GO" id="GO:0048791">
    <property type="term" value="P:calcium ion-regulated exocytosis of neurotransmitter"/>
    <property type="evidence" value="ECO:0007669"/>
    <property type="project" value="TreeGrafter"/>
</dbReference>
<dbReference type="GO" id="GO:0070382">
    <property type="term" value="C:exocytic vesicle"/>
    <property type="evidence" value="ECO:0007669"/>
    <property type="project" value="TreeGrafter"/>
</dbReference>
<dbReference type="Proteomes" id="UP000281553">
    <property type="component" value="Unassembled WGS sequence"/>
</dbReference>
<dbReference type="InterPro" id="IPR000008">
    <property type="entry name" value="C2_dom"/>
</dbReference>
<dbReference type="AlphaFoldDB" id="A0A3P7LB34"/>
<dbReference type="GO" id="GO:0000149">
    <property type="term" value="F:SNARE binding"/>
    <property type="evidence" value="ECO:0007669"/>
    <property type="project" value="TreeGrafter"/>
</dbReference>
<evidence type="ECO:0000259" key="2">
    <source>
        <dbReference type="PROSITE" id="PS50004"/>
    </source>
</evidence>
<name>A0A3P7LB34_DIBLA</name>
<dbReference type="GO" id="GO:0005544">
    <property type="term" value="F:calcium-dependent phospholipid binding"/>
    <property type="evidence" value="ECO:0007669"/>
    <property type="project" value="TreeGrafter"/>
</dbReference>
<keyword evidence="4" id="KW-1185">Reference proteome</keyword>
<reference evidence="3 4" key="1">
    <citation type="submission" date="2018-11" db="EMBL/GenBank/DDBJ databases">
        <authorList>
            <consortium name="Pathogen Informatics"/>
        </authorList>
    </citation>
    <scope>NUCLEOTIDE SEQUENCE [LARGE SCALE GENOMIC DNA]</scope>
</reference>
<dbReference type="GO" id="GO:0005509">
    <property type="term" value="F:calcium ion binding"/>
    <property type="evidence" value="ECO:0007669"/>
    <property type="project" value="TreeGrafter"/>
</dbReference>
<organism evidence="3 4">
    <name type="scientific">Dibothriocephalus latus</name>
    <name type="common">Fish tapeworm</name>
    <name type="synonym">Diphyllobothrium latum</name>
    <dbReference type="NCBI Taxonomy" id="60516"/>
    <lineage>
        <taxon>Eukaryota</taxon>
        <taxon>Metazoa</taxon>
        <taxon>Spiralia</taxon>
        <taxon>Lophotrochozoa</taxon>
        <taxon>Platyhelminthes</taxon>
        <taxon>Cestoda</taxon>
        <taxon>Eucestoda</taxon>
        <taxon>Diphyllobothriidea</taxon>
        <taxon>Diphyllobothriidae</taxon>
        <taxon>Dibothriocephalus</taxon>
    </lineage>
</organism>
<dbReference type="SMART" id="SM00239">
    <property type="entry name" value="C2"/>
    <property type="match status" value="2"/>
</dbReference>
<dbReference type="InterPro" id="IPR035892">
    <property type="entry name" value="C2_domain_sf"/>
</dbReference>
<keyword evidence="1" id="KW-0472">Membrane</keyword>
<keyword evidence="1" id="KW-1133">Transmembrane helix</keyword>
<evidence type="ECO:0000313" key="4">
    <source>
        <dbReference type="Proteomes" id="UP000281553"/>
    </source>
</evidence>
<protein>
    <recommendedName>
        <fullName evidence="2">C2 domain-containing protein</fullName>
    </recommendedName>
</protein>
<gene>
    <name evidence="3" type="ORF">DILT_LOCUS4888</name>
</gene>
<dbReference type="GO" id="GO:0030276">
    <property type="term" value="F:clathrin binding"/>
    <property type="evidence" value="ECO:0007669"/>
    <property type="project" value="TreeGrafter"/>
</dbReference>
<dbReference type="Gene3D" id="2.60.40.150">
    <property type="entry name" value="C2 domain"/>
    <property type="match status" value="2"/>
</dbReference>
<evidence type="ECO:0000313" key="3">
    <source>
        <dbReference type="EMBL" id="VDN09057.1"/>
    </source>
</evidence>
<dbReference type="GO" id="GO:0098793">
    <property type="term" value="C:presynapse"/>
    <property type="evidence" value="ECO:0007669"/>
    <property type="project" value="GOC"/>
</dbReference>
<dbReference type="Pfam" id="PF00168">
    <property type="entry name" value="C2"/>
    <property type="match status" value="2"/>
</dbReference>
<dbReference type="SUPFAM" id="SSF49562">
    <property type="entry name" value="C2 domain (Calcium/lipid-binding domain, CaLB)"/>
    <property type="match status" value="2"/>
</dbReference>
<dbReference type="GO" id="GO:0048488">
    <property type="term" value="P:synaptic vesicle endocytosis"/>
    <property type="evidence" value="ECO:0007669"/>
    <property type="project" value="TreeGrafter"/>
</dbReference>
<dbReference type="GO" id="GO:0001786">
    <property type="term" value="F:phosphatidylserine binding"/>
    <property type="evidence" value="ECO:0007669"/>
    <property type="project" value="TreeGrafter"/>
</dbReference>
<feature type="transmembrane region" description="Helical" evidence="1">
    <location>
        <begin position="55"/>
        <end position="75"/>
    </location>
</feature>
<keyword evidence="1" id="KW-0812">Transmembrane</keyword>